<keyword evidence="12" id="KW-1185">Reference proteome</keyword>
<dbReference type="InterPro" id="IPR020635">
    <property type="entry name" value="Tyr_kinase_cat_dom"/>
</dbReference>
<evidence type="ECO:0000256" key="9">
    <source>
        <dbReference type="ARBA" id="ARBA00048679"/>
    </source>
</evidence>
<evidence type="ECO:0000259" key="10">
    <source>
        <dbReference type="PROSITE" id="PS50011"/>
    </source>
</evidence>
<dbReference type="EMBL" id="MU005764">
    <property type="protein sequence ID" value="KAF2715442.1"/>
    <property type="molecule type" value="Genomic_DNA"/>
</dbReference>
<dbReference type="AlphaFoldDB" id="A0A6G1KSH9"/>
<protein>
    <recommendedName>
        <fullName evidence="5">EKC/KEOPS complex subunit BUD32</fullName>
        <ecNumber evidence="3">2.7.11.1</ecNumber>
    </recommendedName>
    <alternativeName>
        <fullName evidence="6 7">Atypical Serine/threonine protein kinase BUD32</fullName>
    </alternativeName>
    <alternativeName>
        <fullName evidence="4">EKC/KEOPS complex subunit bud32</fullName>
    </alternativeName>
</protein>
<dbReference type="CDD" id="cd00180">
    <property type="entry name" value="PKc"/>
    <property type="match status" value="1"/>
</dbReference>
<organism evidence="11 12">
    <name type="scientific">Pleomassaria siparia CBS 279.74</name>
    <dbReference type="NCBI Taxonomy" id="1314801"/>
    <lineage>
        <taxon>Eukaryota</taxon>
        <taxon>Fungi</taxon>
        <taxon>Dikarya</taxon>
        <taxon>Ascomycota</taxon>
        <taxon>Pezizomycotina</taxon>
        <taxon>Dothideomycetes</taxon>
        <taxon>Pleosporomycetidae</taxon>
        <taxon>Pleosporales</taxon>
        <taxon>Pleomassariaceae</taxon>
        <taxon>Pleomassaria</taxon>
    </lineage>
</organism>
<dbReference type="PROSITE" id="PS00109">
    <property type="entry name" value="PROTEIN_KINASE_TYR"/>
    <property type="match status" value="1"/>
</dbReference>
<evidence type="ECO:0000313" key="11">
    <source>
        <dbReference type="EMBL" id="KAF2715442.1"/>
    </source>
</evidence>
<evidence type="ECO:0000256" key="1">
    <source>
        <dbReference type="ARBA" id="ARBA00003747"/>
    </source>
</evidence>
<evidence type="ECO:0000313" key="12">
    <source>
        <dbReference type="Proteomes" id="UP000799428"/>
    </source>
</evidence>
<dbReference type="EC" id="2.7.11.1" evidence="3"/>
<dbReference type="PROSITE" id="PS50011">
    <property type="entry name" value="PROTEIN_KINASE_DOM"/>
    <property type="match status" value="1"/>
</dbReference>
<comment type="catalytic activity">
    <reaction evidence="9">
        <text>L-seryl-[protein] + ATP = O-phospho-L-seryl-[protein] + ADP + H(+)</text>
        <dbReference type="Rhea" id="RHEA:17989"/>
        <dbReference type="Rhea" id="RHEA-COMP:9863"/>
        <dbReference type="Rhea" id="RHEA-COMP:11604"/>
        <dbReference type="ChEBI" id="CHEBI:15378"/>
        <dbReference type="ChEBI" id="CHEBI:29999"/>
        <dbReference type="ChEBI" id="CHEBI:30616"/>
        <dbReference type="ChEBI" id="CHEBI:83421"/>
        <dbReference type="ChEBI" id="CHEBI:456216"/>
        <dbReference type="EC" id="2.7.11.1"/>
    </reaction>
</comment>
<gene>
    <name evidence="11" type="ORF">K504DRAFT_469655</name>
</gene>
<sequence>MKPPADHERGKFIGRGSEKRFETWKHKPSDHVFVVKIIKHENELPSEVDVLKRLPQHPSIIQFHVYHQQEPSPNSDSVLWEYCPLENMSSFCDELYKVNKAVFSEAFMWSFFSQLSNALAFLHEGFGAPRDSDFWNTIVHRDIRLYNILISTLGNKEDLSSIVIKLSDFGLAALYNPATARMADDLGTTATWPPEQTWENREATPAGDVWAVGSVIHELAHGFPPYTSWEAVSRQYLAEEKFPWGWGMLKQMSFFIAKAPRKAMPINVDITKQPPDPRRRRPCPKYTDGLNHCMMKALKMKMMERATAGSLRRSIEEGYAGFMFEELKLEKLNDRQGTQGDAGN</sequence>
<evidence type="ECO:0000256" key="6">
    <source>
        <dbReference type="ARBA" id="ARBA00030980"/>
    </source>
</evidence>
<dbReference type="InterPro" id="IPR000719">
    <property type="entry name" value="Prot_kinase_dom"/>
</dbReference>
<dbReference type="SUPFAM" id="SSF56112">
    <property type="entry name" value="Protein kinase-like (PK-like)"/>
    <property type="match status" value="1"/>
</dbReference>
<dbReference type="PANTHER" id="PTHR24361">
    <property type="entry name" value="MITOGEN-ACTIVATED KINASE KINASE KINASE"/>
    <property type="match status" value="1"/>
</dbReference>
<dbReference type="Pfam" id="PF00069">
    <property type="entry name" value="Pkinase"/>
    <property type="match status" value="1"/>
</dbReference>
<dbReference type="OrthoDB" id="310217at2759"/>
<name>A0A6G1KSH9_9PLEO</name>
<keyword evidence="11" id="KW-0808">Transferase</keyword>
<dbReference type="InterPro" id="IPR008266">
    <property type="entry name" value="Tyr_kinase_AS"/>
</dbReference>
<proteinExistence type="predicted"/>
<evidence type="ECO:0000256" key="3">
    <source>
        <dbReference type="ARBA" id="ARBA00012513"/>
    </source>
</evidence>
<evidence type="ECO:0000256" key="8">
    <source>
        <dbReference type="ARBA" id="ARBA00047899"/>
    </source>
</evidence>
<reference evidence="11" key="1">
    <citation type="journal article" date="2020" name="Stud. Mycol.">
        <title>101 Dothideomycetes genomes: a test case for predicting lifestyles and emergence of pathogens.</title>
        <authorList>
            <person name="Haridas S."/>
            <person name="Albert R."/>
            <person name="Binder M."/>
            <person name="Bloem J."/>
            <person name="Labutti K."/>
            <person name="Salamov A."/>
            <person name="Andreopoulos B."/>
            <person name="Baker S."/>
            <person name="Barry K."/>
            <person name="Bills G."/>
            <person name="Bluhm B."/>
            <person name="Cannon C."/>
            <person name="Castanera R."/>
            <person name="Culley D."/>
            <person name="Daum C."/>
            <person name="Ezra D."/>
            <person name="Gonzalez J."/>
            <person name="Henrissat B."/>
            <person name="Kuo A."/>
            <person name="Liang C."/>
            <person name="Lipzen A."/>
            <person name="Lutzoni F."/>
            <person name="Magnuson J."/>
            <person name="Mondo S."/>
            <person name="Nolan M."/>
            <person name="Ohm R."/>
            <person name="Pangilinan J."/>
            <person name="Park H.-J."/>
            <person name="Ramirez L."/>
            <person name="Alfaro M."/>
            <person name="Sun H."/>
            <person name="Tritt A."/>
            <person name="Yoshinaga Y."/>
            <person name="Zwiers L.-H."/>
            <person name="Turgeon B."/>
            <person name="Goodwin S."/>
            <person name="Spatafora J."/>
            <person name="Crous P."/>
            <person name="Grigoriev I."/>
        </authorList>
    </citation>
    <scope>NUCLEOTIDE SEQUENCE</scope>
    <source>
        <strain evidence="11">CBS 279.74</strain>
    </source>
</reference>
<dbReference type="GO" id="GO:0004674">
    <property type="term" value="F:protein serine/threonine kinase activity"/>
    <property type="evidence" value="ECO:0007669"/>
    <property type="project" value="UniProtKB-EC"/>
</dbReference>
<dbReference type="Proteomes" id="UP000799428">
    <property type="component" value="Unassembled WGS sequence"/>
</dbReference>
<dbReference type="InterPro" id="IPR053235">
    <property type="entry name" value="Ser_Thr_kinase"/>
</dbReference>
<keyword evidence="11" id="KW-0418">Kinase</keyword>
<comment type="catalytic activity">
    <reaction evidence="8">
        <text>L-threonyl-[protein] + ATP = O-phospho-L-threonyl-[protein] + ADP + H(+)</text>
        <dbReference type="Rhea" id="RHEA:46608"/>
        <dbReference type="Rhea" id="RHEA-COMP:11060"/>
        <dbReference type="Rhea" id="RHEA-COMP:11605"/>
        <dbReference type="ChEBI" id="CHEBI:15378"/>
        <dbReference type="ChEBI" id="CHEBI:30013"/>
        <dbReference type="ChEBI" id="CHEBI:30616"/>
        <dbReference type="ChEBI" id="CHEBI:61977"/>
        <dbReference type="ChEBI" id="CHEBI:456216"/>
        <dbReference type="EC" id="2.7.11.1"/>
    </reaction>
</comment>
<dbReference type="GO" id="GO:0005524">
    <property type="term" value="F:ATP binding"/>
    <property type="evidence" value="ECO:0007669"/>
    <property type="project" value="InterPro"/>
</dbReference>
<accession>A0A6G1KSH9</accession>
<comment type="function">
    <text evidence="1">Component of the EKC/KEOPS complex that is required for the formation of a threonylcarbamoyl group on adenosine at position 37 (t(6)A37) in tRNAs that read codons beginning with adenine. The complex is probably involved in the transfer of the threonylcarbamoyl moiety of threonylcarbamoyl-AMP (TC-AMP) to the N6 group of A37. BUD32 has ATPase activity in the context of the EKC/KEOPS complex and likely plays a supporting role to the catalytic subunit KAE1. The EKC/KEOPS complex also promotes both telomere uncapping and telomere elongation. The complex is required for efficient recruitment of transcriptional coactivators.</text>
</comment>
<dbReference type="GO" id="GO:0004713">
    <property type="term" value="F:protein tyrosine kinase activity"/>
    <property type="evidence" value="ECO:0007669"/>
    <property type="project" value="InterPro"/>
</dbReference>
<evidence type="ECO:0000256" key="5">
    <source>
        <dbReference type="ARBA" id="ARBA00019973"/>
    </source>
</evidence>
<dbReference type="GO" id="GO:0005737">
    <property type="term" value="C:cytoplasm"/>
    <property type="evidence" value="ECO:0007669"/>
    <property type="project" value="TreeGrafter"/>
</dbReference>
<dbReference type="InterPro" id="IPR011009">
    <property type="entry name" value="Kinase-like_dom_sf"/>
</dbReference>
<dbReference type="SMART" id="SM00219">
    <property type="entry name" value="TyrKc"/>
    <property type="match status" value="1"/>
</dbReference>
<evidence type="ECO:0000256" key="4">
    <source>
        <dbReference type="ARBA" id="ARBA00013948"/>
    </source>
</evidence>
<comment type="subunit">
    <text evidence="2">Component of the EKC/KEOPS complex composed of at least BUD32, CGI121, GON7, KAE1 and PCC1; the whole complex dimerizes.</text>
</comment>
<feature type="domain" description="Protein kinase" evidence="10">
    <location>
        <begin position="7"/>
        <end position="322"/>
    </location>
</feature>
<evidence type="ECO:0000256" key="7">
    <source>
        <dbReference type="ARBA" id="ARBA00033194"/>
    </source>
</evidence>
<dbReference type="Gene3D" id="1.10.510.10">
    <property type="entry name" value="Transferase(Phosphotransferase) domain 1"/>
    <property type="match status" value="1"/>
</dbReference>
<evidence type="ECO:0000256" key="2">
    <source>
        <dbReference type="ARBA" id="ARBA00011534"/>
    </source>
</evidence>